<dbReference type="EMBL" id="JAAMPI010000446">
    <property type="protein sequence ID" value="KAF4631409.1"/>
    <property type="molecule type" value="Genomic_DNA"/>
</dbReference>
<feature type="region of interest" description="Disordered" evidence="6">
    <location>
        <begin position="189"/>
        <end position="224"/>
    </location>
</feature>
<evidence type="ECO:0000256" key="2">
    <source>
        <dbReference type="ARBA" id="ARBA00022630"/>
    </source>
</evidence>
<dbReference type="GO" id="GO:0004499">
    <property type="term" value="F:N,N-dimethylaniline monooxygenase activity"/>
    <property type="evidence" value="ECO:0007669"/>
    <property type="project" value="InterPro"/>
</dbReference>
<keyword evidence="5" id="KW-0560">Oxidoreductase</keyword>
<evidence type="ECO:0000256" key="1">
    <source>
        <dbReference type="ARBA" id="ARBA00009183"/>
    </source>
</evidence>
<dbReference type="InterPro" id="IPR020946">
    <property type="entry name" value="Flavin_mOase-like"/>
</dbReference>
<reference evidence="7 8" key="1">
    <citation type="submission" date="2020-03" db="EMBL/GenBank/DDBJ databases">
        <title>Draft Genome Sequence of Cudoniella acicularis.</title>
        <authorList>
            <person name="Buettner E."/>
            <person name="Kellner H."/>
        </authorList>
    </citation>
    <scope>NUCLEOTIDE SEQUENCE [LARGE SCALE GENOMIC DNA]</scope>
    <source>
        <strain evidence="7 8">DSM 108380</strain>
    </source>
</reference>
<evidence type="ECO:0000256" key="6">
    <source>
        <dbReference type="SAM" id="MobiDB-lite"/>
    </source>
</evidence>
<comment type="similarity">
    <text evidence="1">Belongs to the FMO family.</text>
</comment>
<proteinExistence type="inferred from homology"/>
<comment type="caution">
    <text evidence="7">The sequence shown here is derived from an EMBL/GenBank/DDBJ whole genome shotgun (WGS) entry which is preliminary data.</text>
</comment>
<dbReference type="OrthoDB" id="66881at2759"/>
<dbReference type="Pfam" id="PF00743">
    <property type="entry name" value="FMO-like"/>
    <property type="match status" value="2"/>
</dbReference>
<dbReference type="PANTHER" id="PTHR23023">
    <property type="entry name" value="DIMETHYLANILINE MONOOXYGENASE"/>
    <property type="match status" value="1"/>
</dbReference>
<evidence type="ECO:0000313" key="8">
    <source>
        <dbReference type="Proteomes" id="UP000566819"/>
    </source>
</evidence>
<evidence type="ECO:0000256" key="5">
    <source>
        <dbReference type="ARBA" id="ARBA00023002"/>
    </source>
</evidence>
<accession>A0A8H4W585</accession>
<dbReference type="GO" id="GO:0050661">
    <property type="term" value="F:NADP binding"/>
    <property type="evidence" value="ECO:0007669"/>
    <property type="project" value="InterPro"/>
</dbReference>
<dbReference type="SUPFAM" id="SSF51905">
    <property type="entry name" value="FAD/NAD(P)-binding domain"/>
    <property type="match status" value="2"/>
</dbReference>
<dbReference type="Pfam" id="PF13450">
    <property type="entry name" value="NAD_binding_8"/>
    <property type="match status" value="1"/>
</dbReference>
<evidence type="ECO:0000256" key="4">
    <source>
        <dbReference type="ARBA" id="ARBA00022857"/>
    </source>
</evidence>
<dbReference type="InterPro" id="IPR000960">
    <property type="entry name" value="Flavin_mOase"/>
</dbReference>
<organism evidence="7 8">
    <name type="scientific">Cudoniella acicularis</name>
    <dbReference type="NCBI Taxonomy" id="354080"/>
    <lineage>
        <taxon>Eukaryota</taxon>
        <taxon>Fungi</taxon>
        <taxon>Dikarya</taxon>
        <taxon>Ascomycota</taxon>
        <taxon>Pezizomycotina</taxon>
        <taxon>Leotiomycetes</taxon>
        <taxon>Helotiales</taxon>
        <taxon>Tricladiaceae</taxon>
        <taxon>Cudoniella</taxon>
    </lineage>
</organism>
<dbReference type="PIRSF" id="PIRSF000332">
    <property type="entry name" value="FMO"/>
    <property type="match status" value="1"/>
</dbReference>
<dbReference type="PRINTS" id="PR00370">
    <property type="entry name" value="FMOXYGENASE"/>
</dbReference>
<keyword evidence="4" id="KW-0521">NADP</keyword>
<evidence type="ECO:0000313" key="7">
    <source>
        <dbReference type="EMBL" id="KAF4631409.1"/>
    </source>
</evidence>
<keyword evidence="3" id="KW-0274">FAD</keyword>
<gene>
    <name evidence="7" type="ORF">G7Y89_g6721</name>
</gene>
<dbReference type="Proteomes" id="UP000566819">
    <property type="component" value="Unassembled WGS sequence"/>
</dbReference>
<name>A0A8H4W585_9HELO</name>
<dbReference type="InterPro" id="IPR036188">
    <property type="entry name" value="FAD/NAD-bd_sf"/>
</dbReference>
<dbReference type="Gene3D" id="3.50.50.60">
    <property type="entry name" value="FAD/NAD(P)-binding domain"/>
    <property type="match status" value="5"/>
</dbReference>
<sequence length="471" mass="52647">MEKQTIAVIGAGPSGLAILKNLREEGFLNVTMFEKRDSIGGVWAYSADALVTSTIPYFPPHPDATQVLDYIKSYAKHFDLERDVKLNTPVKWVKRNAENTAWKVCIESEKNEEIRDFDKVVFCHGLTYKAVTPEFEGMEKFKGKMIHCQAFKSPAPFKDMRVLVVGIGNSAADTSTELIDTAKKIYLSHRGGGQDSSPKIERVATRPRDQRTKEQVDPSWRLKPAPSLANHQPVISDNLVSSLAAGSITSVPGLRRFVDGETVELTDGTALTVDAVIFCTGYEPDFSLNQDFSPLTSAAPKSPDLNSNDVPRARLYQNLFPPEFADSLVYMNYFALTDGVIPISDLAAMVIAQVWKGSFKLPSEQAMNAEIDEHHAWVKDLAKDDSVYTGIIRPGPWFAFLNEAAGTGLNENLGYGLQGWKFWLKDMKLCNLMMRGVRTPFMHRMFDGRRKKWNGAREAILHANELAKEYK</sequence>
<keyword evidence="2" id="KW-0285">Flavoprotein</keyword>
<evidence type="ECO:0008006" key="9">
    <source>
        <dbReference type="Google" id="ProtNLM"/>
    </source>
</evidence>
<dbReference type="FunFam" id="3.50.50.60:FF:000042">
    <property type="entry name" value="Dimethylaniline monooxygenase [N-oxide-forming]"/>
    <property type="match status" value="1"/>
</dbReference>
<dbReference type="GO" id="GO:0050660">
    <property type="term" value="F:flavin adenine dinucleotide binding"/>
    <property type="evidence" value="ECO:0007669"/>
    <property type="project" value="InterPro"/>
</dbReference>
<dbReference type="AlphaFoldDB" id="A0A8H4W585"/>
<keyword evidence="8" id="KW-1185">Reference proteome</keyword>
<evidence type="ECO:0000256" key="3">
    <source>
        <dbReference type="ARBA" id="ARBA00022827"/>
    </source>
</evidence>
<feature type="compositionally biased region" description="Basic and acidic residues" evidence="6">
    <location>
        <begin position="198"/>
        <end position="216"/>
    </location>
</feature>
<dbReference type="InterPro" id="IPR050346">
    <property type="entry name" value="FMO-like"/>
</dbReference>
<protein>
    <recommendedName>
        <fullName evidence="9">Flavin-containing monooxygenase</fullName>
    </recommendedName>
</protein>